<reference evidence="6 7" key="1">
    <citation type="submission" date="2018-06" db="EMBL/GenBank/DDBJ databases">
        <title>Comparative genomics reveals the genomic features of Rhizophagus irregularis, R. cerebriforme, R. diaphanum and Gigaspora rosea, and their symbiotic lifestyle signature.</title>
        <authorList>
            <person name="Morin E."/>
            <person name="San Clemente H."/>
            <person name="Chen E.C.H."/>
            <person name="De La Providencia I."/>
            <person name="Hainaut M."/>
            <person name="Kuo A."/>
            <person name="Kohler A."/>
            <person name="Murat C."/>
            <person name="Tang N."/>
            <person name="Roy S."/>
            <person name="Loubradou J."/>
            <person name="Henrissat B."/>
            <person name="Grigoriev I.V."/>
            <person name="Corradi N."/>
            <person name="Roux C."/>
            <person name="Martin F.M."/>
        </authorList>
    </citation>
    <scope>NUCLEOTIDE SEQUENCE [LARGE SCALE GENOMIC DNA]</scope>
    <source>
        <strain evidence="6 7">DAOM 227022</strain>
    </source>
</reference>
<feature type="signal peptide" evidence="5">
    <location>
        <begin position="1"/>
        <end position="19"/>
    </location>
</feature>
<evidence type="ECO:0000256" key="2">
    <source>
        <dbReference type="ARBA" id="ARBA00022737"/>
    </source>
</evidence>
<proteinExistence type="predicted"/>
<evidence type="ECO:0000256" key="3">
    <source>
        <dbReference type="SAM" id="MobiDB-lite"/>
    </source>
</evidence>
<dbReference type="EMBL" id="QKYT01000216">
    <property type="protein sequence ID" value="RIA89550.1"/>
    <property type="molecule type" value="Genomic_DNA"/>
</dbReference>
<keyword evidence="7" id="KW-1185">Reference proteome</keyword>
<keyword evidence="5" id="KW-0732">Signal</keyword>
<dbReference type="InterPro" id="IPR011043">
    <property type="entry name" value="Gal_Oxase/kelch_b-propeller"/>
</dbReference>
<evidence type="ECO:0000313" key="7">
    <source>
        <dbReference type="Proteomes" id="UP000265703"/>
    </source>
</evidence>
<dbReference type="PANTHER" id="PTHR46093:SF18">
    <property type="entry name" value="FIBRONECTIN TYPE-III DOMAIN-CONTAINING PROTEIN"/>
    <property type="match status" value="1"/>
</dbReference>
<feature type="chain" id="PRO_5017229435" description="Galactose oxidase" evidence="5">
    <location>
        <begin position="20"/>
        <end position="410"/>
    </location>
</feature>
<gene>
    <name evidence="6" type="ORF">C1645_824737</name>
</gene>
<dbReference type="OrthoDB" id="432528at2759"/>
<feature type="transmembrane region" description="Helical" evidence="4">
    <location>
        <begin position="373"/>
        <end position="391"/>
    </location>
</feature>
<keyword evidence="4" id="KW-0812">Transmembrane</keyword>
<dbReference type="PANTHER" id="PTHR46093">
    <property type="entry name" value="ACYL-COA-BINDING DOMAIN-CONTAINING PROTEIN 5"/>
    <property type="match status" value="1"/>
</dbReference>
<keyword evidence="4" id="KW-1133">Transmembrane helix</keyword>
<organism evidence="6 7">
    <name type="scientific">Glomus cerebriforme</name>
    <dbReference type="NCBI Taxonomy" id="658196"/>
    <lineage>
        <taxon>Eukaryota</taxon>
        <taxon>Fungi</taxon>
        <taxon>Fungi incertae sedis</taxon>
        <taxon>Mucoromycota</taxon>
        <taxon>Glomeromycotina</taxon>
        <taxon>Glomeromycetes</taxon>
        <taxon>Glomerales</taxon>
        <taxon>Glomeraceae</taxon>
        <taxon>Glomus</taxon>
    </lineage>
</organism>
<comment type="caution">
    <text evidence="6">The sequence shown here is derived from an EMBL/GenBank/DDBJ whole genome shotgun (WGS) entry which is preliminary data.</text>
</comment>
<evidence type="ECO:0000256" key="5">
    <source>
        <dbReference type="SAM" id="SignalP"/>
    </source>
</evidence>
<evidence type="ECO:0000313" key="6">
    <source>
        <dbReference type="EMBL" id="RIA89550.1"/>
    </source>
</evidence>
<evidence type="ECO:0000256" key="4">
    <source>
        <dbReference type="SAM" id="Phobius"/>
    </source>
</evidence>
<name>A0A397STR7_9GLOM</name>
<sequence>MSYSSLVCFMLWILLQVLAVEVNCQMNPFNPSVSYGHTATLIDNKLYIIGGKDANDQPVGKEFFYLDVSALINTQKAILQDLTNINTFISFPPPHWGAASVKGGAKNDELFLYGGSTDEITMELLYTFDLQNKMWSVPNISKVNAIRKFNLTGINTINKIWRSGSILNAPTPRILYGAHYLLNKNIIFMGGVDSTLTLYDTKTLNIIQGDALSLNEVYLYDTIGDNWSTKTTSGKIPSNRAAFSTVLGWDGQRIIIFGGMFNNPGYLDTTLYVLDLTNFNWYVPKIFGKIPKPRIWHQANLQGKKSYDNSVDSSILLLDISNNDEYVWATITEPNNTAQIPSLPPSPSSPSSSSSPSSPPSLYSHNSLNNTSIIVGIIIVFLLSCIGVFLYKWKNKQKIPQFPHVDPAYW</sequence>
<evidence type="ECO:0008006" key="8">
    <source>
        <dbReference type="Google" id="ProtNLM"/>
    </source>
</evidence>
<dbReference type="Pfam" id="PF24681">
    <property type="entry name" value="Kelch_KLHDC2_KLHL20_DRC7"/>
    <property type="match status" value="1"/>
</dbReference>
<dbReference type="Proteomes" id="UP000265703">
    <property type="component" value="Unassembled WGS sequence"/>
</dbReference>
<keyword evidence="1" id="KW-0880">Kelch repeat</keyword>
<dbReference type="InterPro" id="IPR015915">
    <property type="entry name" value="Kelch-typ_b-propeller"/>
</dbReference>
<dbReference type="Gene3D" id="2.120.10.80">
    <property type="entry name" value="Kelch-type beta propeller"/>
    <property type="match status" value="2"/>
</dbReference>
<feature type="region of interest" description="Disordered" evidence="3">
    <location>
        <begin position="338"/>
        <end position="361"/>
    </location>
</feature>
<dbReference type="SUPFAM" id="SSF117281">
    <property type="entry name" value="Kelch motif"/>
    <property type="match status" value="1"/>
</dbReference>
<accession>A0A397STR7</accession>
<dbReference type="AlphaFoldDB" id="A0A397STR7"/>
<evidence type="ECO:0000256" key="1">
    <source>
        <dbReference type="ARBA" id="ARBA00022441"/>
    </source>
</evidence>
<keyword evidence="4" id="KW-0472">Membrane</keyword>
<feature type="compositionally biased region" description="Low complexity" evidence="3">
    <location>
        <begin position="349"/>
        <end position="361"/>
    </location>
</feature>
<protein>
    <recommendedName>
        <fullName evidence="8">Galactose oxidase</fullName>
    </recommendedName>
</protein>
<keyword evidence="2" id="KW-0677">Repeat</keyword>
<dbReference type="SUPFAM" id="SSF50965">
    <property type="entry name" value="Galactose oxidase, central domain"/>
    <property type="match status" value="1"/>
</dbReference>